<dbReference type="KEGG" id="nev:NTE_00202"/>
<evidence type="ECO:0000313" key="1">
    <source>
        <dbReference type="EMBL" id="AIF82284.1"/>
    </source>
</evidence>
<gene>
    <name evidence="1" type="ORF">NTE_00202</name>
</gene>
<name>A0A075MSG1_9ARCH</name>
<organism evidence="1 2">
    <name type="scientific">Candidatus Nitrososphaera evergladensis SR1</name>
    <dbReference type="NCBI Taxonomy" id="1459636"/>
    <lineage>
        <taxon>Archaea</taxon>
        <taxon>Nitrososphaerota</taxon>
        <taxon>Nitrososphaeria</taxon>
        <taxon>Nitrososphaerales</taxon>
        <taxon>Nitrososphaeraceae</taxon>
        <taxon>Nitrososphaera</taxon>
    </lineage>
</organism>
<sequence length="64" mass="7196">MLTQVSTNEPLYGKVEHIIISHEKMKAFLVPIDQEHYLGIGCAKPYDAAIIIRNAERIMAEADV</sequence>
<dbReference type="HOGENOM" id="CLU_2856916_0_0_2"/>
<reference evidence="1 2" key="1">
    <citation type="journal article" date="2014" name="PLoS ONE">
        <title>Genome Sequence of Candidatus Nitrososphaera evergladensis from Group I.1b Enriched from Everglades Soil Reveals Novel Genomic Features of the Ammonia-Oxidizing Archaea.</title>
        <authorList>
            <person name="Zhalnina K.V."/>
            <person name="Dias R."/>
            <person name="Leonard M.T."/>
            <person name="Dorr de Quadros P."/>
            <person name="Camargo F.A."/>
            <person name="Drew J.C."/>
            <person name="Farmerie W.G."/>
            <person name="Daroub S.H."/>
            <person name="Triplett E.W."/>
        </authorList>
    </citation>
    <scope>NUCLEOTIDE SEQUENCE [LARGE SCALE GENOMIC DNA]</scope>
    <source>
        <strain evidence="1 2">SR1</strain>
    </source>
</reference>
<accession>A0A075MSG1</accession>
<dbReference type="AlphaFoldDB" id="A0A075MSG1"/>
<dbReference type="Proteomes" id="UP000028194">
    <property type="component" value="Chromosome"/>
</dbReference>
<evidence type="ECO:0000313" key="2">
    <source>
        <dbReference type="Proteomes" id="UP000028194"/>
    </source>
</evidence>
<proteinExistence type="predicted"/>
<keyword evidence="2" id="KW-1185">Reference proteome</keyword>
<protein>
    <submittedName>
        <fullName evidence="1">Uncharacterized protein</fullName>
    </submittedName>
</protein>
<dbReference type="EMBL" id="CP007174">
    <property type="protein sequence ID" value="AIF82284.1"/>
    <property type="molecule type" value="Genomic_DNA"/>
</dbReference>